<keyword evidence="4" id="KW-1185">Reference proteome</keyword>
<dbReference type="InterPro" id="IPR026634">
    <property type="entry name" value="TPST-like"/>
</dbReference>
<dbReference type="InterPro" id="IPR019734">
    <property type="entry name" value="TPR_rpt"/>
</dbReference>
<dbReference type="Proteomes" id="UP000781710">
    <property type="component" value="Unassembled WGS sequence"/>
</dbReference>
<dbReference type="SUPFAM" id="SSF48452">
    <property type="entry name" value="TPR-like"/>
    <property type="match status" value="1"/>
</dbReference>
<name>A0ABQ6ZHR4_9GAMM</name>
<keyword evidence="2" id="KW-0802">TPR repeat</keyword>
<organism evidence="3 4">
    <name type="scientific">Pseudoxanthomonas japonensis</name>
    <dbReference type="NCBI Taxonomy" id="69284"/>
    <lineage>
        <taxon>Bacteria</taxon>
        <taxon>Pseudomonadati</taxon>
        <taxon>Pseudomonadota</taxon>
        <taxon>Gammaproteobacteria</taxon>
        <taxon>Lysobacterales</taxon>
        <taxon>Lysobacteraceae</taxon>
        <taxon>Pseudoxanthomonas</taxon>
    </lineage>
</organism>
<reference evidence="3 4" key="1">
    <citation type="submission" date="2017-10" db="EMBL/GenBank/DDBJ databases">
        <title>Whole genome sequencing of members of genus Pseudoxanthomonas.</title>
        <authorList>
            <person name="Kumar S."/>
            <person name="Bansal K."/>
            <person name="Kaur A."/>
            <person name="Patil P."/>
            <person name="Sharma S."/>
            <person name="Patil P.B."/>
        </authorList>
    </citation>
    <scope>NUCLEOTIDE SEQUENCE [LARGE SCALE GENOMIC DNA]</scope>
    <source>
        <strain evidence="3 4">DSM 17109</strain>
    </source>
</reference>
<dbReference type="PANTHER" id="PTHR12788:SF10">
    <property type="entry name" value="PROTEIN-TYROSINE SULFOTRANSFERASE"/>
    <property type="match status" value="1"/>
</dbReference>
<dbReference type="PROSITE" id="PS50005">
    <property type="entry name" value="TPR"/>
    <property type="match status" value="1"/>
</dbReference>
<dbReference type="SUPFAM" id="SSF52540">
    <property type="entry name" value="P-loop containing nucleoside triphosphate hydrolases"/>
    <property type="match status" value="1"/>
</dbReference>
<feature type="repeat" description="TPR" evidence="2">
    <location>
        <begin position="146"/>
        <end position="179"/>
    </location>
</feature>
<accession>A0ABQ6ZHR4</accession>
<comment type="caution">
    <text evidence="3">The sequence shown here is derived from an EMBL/GenBank/DDBJ whole genome shotgun (WGS) entry which is preliminary data.</text>
</comment>
<dbReference type="SMART" id="SM00028">
    <property type="entry name" value="TPR"/>
    <property type="match status" value="1"/>
</dbReference>
<dbReference type="Gene3D" id="1.25.40.10">
    <property type="entry name" value="Tetratricopeptide repeat domain"/>
    <property type="match status" value="1"/>
</dbReference>
<dbReference type="Pfam" id="PF00515">
    <property type="entry name" value="TPR_1"/>
    <property type="match status" value="1"/>
</dbReference>
<dbReference type="Gene3D" id="3.40.50.300">
    <property type="entry name" value="P-loop containing nucleotide triphosphate hydrolases"/>
    <property type="match status" value="1"/>
</dbReference>
<evidence type="ECO:0008006" key="5">
    <source>
        <dbReference type="Google" id="ProtNLM"/>
    </source>
</evidence>
<dbReference type="InterPro" id="IPR027417">
    <property type="entry name" value="P-loop_NTPase"/>
</dbReference>
<evidence type="ECO:0000313" key="3">
    <source>
        <dbReference type="EMBL" id="KAF1725379.1"/>
    </source>
</evidence>
<evidence type="ECO:0000313" key="4">
    <source>
        <dbReference type="Proteomes" id="UP000781710"/>
    </source>
</evidence>
<dbReference type="Pfam" id="PF13469">
    <property type="entry name" value="Sulfotransfer_3"/>
    <property type="match status" value="1"/>
</dbReference>
<keyword evidence="1" id="KW-0808">Transferase</keyword>
<dbReference type="EMBL" id="PDWW01000010">
    <property type="protein sequence ID" value="KAF1725379.1"/>
    <property type="molecule type" value="Genomic_DNA"/>
</dbReference>
<sequence>MATMSEALQRHWNEASHHEAAKDLPAARAGYEAMLAIEPKLVAPNLRLSRLAQIADRYVEARDRALQASHVCVETQDAKSIGFVSLRLLAFAEDGEIVRLIRSMDWIRRDVLQQSAVLAQHLWLVDQHELALEFLTHVGTRVKPSPLLCYTRANVLRSLGMLDEAVEYYEYALRLDPHNAYVHRTLAFHQASRPAGSRVPRLEAARRHHAEGSAESAQLCYALFKELDAADQTEAAWQALQEGAAAVRRTLRHDREEEARGFERLLHSSPWKKSPTASAVSGGPVPIFIVGMPRTGTTLLDRVLGNHAEVVSLGERNDFDAAISEVSNHFYKGGLRVSQWTKLLAADPALVGERYLERLAPRIAGHHCFIDKNPKNFFNVGLILRALPQARIICVRRDPMDACFSNLKELFEGGAYPYSYAFEDLAAHHRGFVQLMAHWQASANGSVHIVDYEALVRVGDETLHELLAFCGLAPAKGLLDITANASPVSTASSSQVRSPIHDRGVGAWRRYALQLEPLRVMLEARRTENGA</sequence>
<gene>
    <name evidence="3" type="ORF">CSC78_09170</name>
</gene>
<dbReference type="PANTHER" id="PTHR12788">
    <property type="entry name" value="PROTEIN-TYROSINE SULFOTRANSFERASE 2"/>
    <property type="match status" value="1"/>
</dbReference>
<evidence type="ECO:0000256" key="2">
    <source>
        <dbReference type="PROSITE-ProRule" id="PRU00339"/>
    </source>
</evidence>
<proteinExistence type="predicted"/>
<protein>
    <recommendedName>
        <fullName evidence="5">Tetratricopeptide repeat-containing protein</fullName>
    </recommendedName>
</protein>
<evidence type="ECO:0000256" key="1">
    <source>
        <dbReference type="ARBA" id="ARBA00022679"/>
    </source>
</evidence>
<dbReference type="InterPro" id="IPR011990">
    <property type="entry name" value="TPR-like_helical_dom_sf"/>
</dbReference>